<feature type="transmembrane region" description="Helical" evidence="1">
    <location>
        <begin position="12"/>
        <end position="34"/>
    </location>
</feature>
<organism evidence="2 4">
    <name type="scientific">Rathayibacter tanaceti</name>
    <dbReference type="NCBI Taxonomy" id="1671680"/>
    <lineage>
        <taxon>Bacteria</taxon>
        <taxon>Bacillati</taxon>
        <taxon>Actinomycetota</taxon>
        <taxon>Actinomycetes</taxon>
        <taxon>Micrococcales</taxon>
        <taxon>Microbacteriaceae</taxon>
        <taxon>Rathayibacter</taxon>
    </lineage>
</organism>
<keyword evidence="1" id="KW-0472">Membrane</keyword>
<feature type="transmembrane region" description="Helical" evidence="1">
    <location>
        <begin position="40"/>
        <end position="65"/>
    </location>
</feature>
<dbReference type="EMBL" id="CP047186">
    <property type="protein sequence ID" value="QHC56581.1"/>
    <property type="molecule type" value="Genomic_DNA"/>
</dbReference>
<dbReference type="Proteomes" id="UP000465031">
    <property type="component" value="Chromosome"/>
</dbReference>
<dbReference type="AlphaFoldDB" id="A0A162GSQ6"/>
<feature type="transmembrane region" description="Helical" evidence="1">
    <location>
        <begin position="152"/>
        <end position="173"/>
    </location>
</feature>
<evidence type="ECO:0000313" key="2">
    <source>
        <dbReference type="EMBL" id="KZX22068.1"/>
    </source>
</evidence>
<proteinExistence type="predicted"/>
<dbReference type="Proteomes" id="UP000076717">
    <property type="component" value="Unassembled WGS sequence"/>
</dbReference>
<feature type="transmembrane region" description="Helical" evidence="1">
    <location>
        <begin position="96"/>
        <end position="113"/>
    </location>
</feature>
<dbReference type="EMBL" id="LIIN01000016">
    <property type="protein sequence ID" value="KZX22068.1"/>
    <property type="molecule type" value="Genomic_DNA"/>
</dbReference>
<dbReference type="PATRIC" id="fig|1671680.3.peg.829"/>
<keyword evidence="4" id="KW-1185">Reference proteome</keyword>
<evidence type="ECO:0000313" key="3">
    <source>
        <dbReference type="EMBL" id="QHC56581.1"/>
    </source>
</evidence>
<dbReference type="OrthoDB" id="5126240at2"/>
<gene>
    <name evidence="2" type="ORF">ACH61_00780</name>
    <name evidence="3" type="ORF">GSU10_13715</name>
</gene>
<evidence type="ECO:0000313" key="5">
    <source>
        <dbReference type="Proteomes" id="UP000465031"/>
    </source>
</evidence>
<sequence>MANANAADSDRRLWTLPLARAVIAAVAGCVVTFSPDHGPAFGLAVFGGFALASGAVSLALGLPVWSGRARPLALGSAALTLAAGVAALIALPVAHLLSFVALVAGWALLSGFLEFSSGRRGHGLAARDSVVVGIGTMLLGAAFGLLPPHPVVTVGLLGAYAVMLAVYLAIAAFSLKWAVGADAATGHDPVAPTTPTSGGDR</sequence>
<feature type="transmembrane region" description="Helical" evidence="1">
    <location>
        <begin position="125"/>
        <end position="146"/>
    </location>
</feature>
<reference evidence="3" key="3">
    <citation type="submission" date="2019-12" db="EMBL/GenBank/DDBJ databases">
        <title>Complete and Draft Genome Sequences of New Strains and Members of Some Known Species of the Genus Rathayibacter isolated from Plants.</title>
        <authorList>
            <person name="Tarlachkov S.V."/>
            <person name="Starodumova I.P."/>
            <person name="Dorofeeva L.V."/>
            <person name="Prisyazhnaya N.V."/>
            <person name="Leyn S.A."/>
            <person name="Zlamal J.E."/>
            <person name="Elane M.L."/>
            <person name="Osterman A.L."/>
            <person name="Nadler S.A."/>
            <person name="Subbotin S.A."/>
            <person name="Evtushenko L.I."/>
        </authorList>
    </citation>
    <scope>NUCLEOTIDE SEQUENCE</scope>
    <source>
        <strain evidence="3">VKM Ac-2761</strain>
    </source>
</reference>
<reference evidence="2 4" key="1">
    <citation type="submission" date="2015-08" db="EMBL/GenBank/DDBJ databases">
        <title>Draft Genome Sequence of Rathayibacter sp. Strain VKM Ac-2596 Isolated from Leaf Gall Induced by Plant-Parasitic Nematodes.</title>
        <authorList>
            <person name="Vasilenko O.V."/>
            <person name="Starodumova I.P."/>
            <person name="Tarlachkov S.V."/>
            <person name="Dorofeeva L.V."/>
            <person name="Evtushenko L.I."/>
        </authorList>
    </citation>
    <scope>NUCLEOTIDE SEQUENCE [LARGE SCALE GENOMIC DNA]</scope>
    <source>
        <strain evidence="2 4">VKM Ac-2596</strain>
    </source>
</reference>
<feature type="transmembrane region" description="Helical" evidence="1">
    <location>
        <begin position="72"/>
        <end position="90"/>
    </location>
</feature>
<dbReference type="RefSeq" id="WP_068208708.1">
    <property type="nucleotide sequence ID" value="NZ_CP047186.1"/>
</dbReference>
<name>A0A162GSQ6_9MICO</name>
<evidence type="ECO:0000256" key="1">
    <source>
        <dbReference type="SAM" id="Phobius"/>
    </source>
</evidence>
<protein>
    <recommendedName>
        <fullName evidence="6">Acid-resistance membrane protein</fullName>
    </recommendedName>
</protein>
<evidence type="ECO:0000313" key="4">
    <source>
        <dbReference type="Proteomes" id="UP000076717"/>
    </source>
</evidence>
<reference evidence="5" key="2">
    <citation type="submission" date="2019-12" db="EMBL/GenBank/DDBJ databases">
        <title>Complete and draft genome sequences of new strains and members of some known species of the genus Rathayibacter isolated from plants.</title>
        <authorList>
            <person name="Tarlachkov S.V."/>
            <person name="Starodumova I.P."/>
            <person name="Dorofeeva L.V."/>
            <person name="Prisyazhnaya N.V."/>
            <person name="Leyn S."/>
            <person name="Zlamal J."/>
            <person name="Elan M."/>
            <person name="Osterman A.L."/>
            <person name="Nadler S."/>
            <person name="Subbotin S.A."/>
            <person name="Evtushenko L.I."/>
        </authorList>
    </citation>
    <scope>NUCLEOTIDE SEQUENCE [LARGE SCALE GENOMIC DNA]</scope>
    <source>
        <strain evidence="5">VKM Ac-2761</strain>
    </source>
</reference>
<accession>A0A162GSQ6</accession>
<keyword evidence="1" id="KW-0812">Transmembrane</keyword>
<evidence type="ECO:0008006" key="6">
    <source>
        <dbReference type="Google" id="ProtNLM"/>
    </source>
</evidence>
<keyword evidence="1" id="KW-1133">Transmembrane helix</keyword>
<dbReference type="KEGG" id="rte:GSU10_13715"/>